<dbReference type="PANTHER" id="PTHR21017:SF17">
    <property type="entry name" value="PROTEIN NIPSNAP"/>
    <property type="match status" value="1"/>
</dbReference>
<proteinExistence type="inferred from homology"/>
<dbReference type="SUPFAM" id="SSF54909">
    <property type="entry name" value="Dimeric alpha+beta barrel"/>
    <property type="match status" value="2"/>
</dbReference>
<dbReference type="Gene3D" id="3.30.70.100">
    <property type="match status" value="1"/>
</dbReference>
<evidence type="ECO:0000256" key="1">
    <source>
        <dbReference type="ARBA" id="ARBA00005291"/>
    </source>
</evidence>
<dbReference type="RefSeq" id="WP_039733240.1">
    <property type="nucleotide sequence ID" value="NZ_JUFX02000232.1"/>
</dbReference>
<dbReference type="AlphaFoldDB" id="A0A0N1F812"/>
<dbReference type="GeneID" id="98314861"/>
<evidence type="ECO:0000259" key="2">
    <source>
        <dbReference type="Pfam" id="PF07978"/>
    </source>
</evidence>
<dbReference type="InterPro" id="IPR011008">
    <property type="entry name" value="Dimeric_a/b-barrel"/>
</dbReference>
<evidence type="ECO:0000313" key="3">
    <source>
        <dbReference type="EMBL" id="KPH85625.1"/>
    </source>
</evidence>
<dbReference type="PANTHER" id="PTHR21017">
    <property type="entry name" value="NIPSNAP-RELATED"/>
    <property type="match status" value="1"/>
</dbReference>
<dbReference type="Proteomes" id="UP000031553">
    <property type="component" value="Unassembled WGS sequence"/>
</dbReference>
<dbReference type="InterPro" id="IPR051557">
    <property type="entry name" value="NipSnap_domain"/>
</dbReference>
<name>A0A0N1F812_9PROT</name>
<reference evidence="3 4" key="1">
    <citation type="submission" date="2015-07" db="EMBL/GenBank/DDBJ databases">
        <title>Draft Genome Sequence of Komagataeibacter intermedius Strain AF2, Isolated from Kombucha Tea.</title>
        <authorList>
            <person name="Santos R.A."/>
            <person name="Berretta A.A."/>
            <person name="Barud H.S."/>
            <person name="Ribeiro S.J."/>
            <person name="Gonzalez-Garcia L.N."/>
            <person name="Zucchi T.D."/>
            <person name="Goldman G.H."/>
            <person name="Riano-Pachon D.M."/>
        </authorList>
    </citation>
    <scope>NUCLEOTIDE SEQUENCE [LARGE SCALE GENOMIC DNA]</scope>
    <source>
        <strain evidence="3 4">AF2</strain>
        <plasmid evidence="3">unnamed 1</plasmid>
    </source>
</reference>
<accession>A0A0N1F812</accession>
<dbReference type="EMBL" id="JUFX02000232">
    <property type="protein sequence ID" value="KPH85625.1"/>
    <property type="molecule type" value="Genomic_DNA"/>
</dbReference>
<comment type="similarity">
    <text evidence="1">Belongs to the NipSnap family.</text>
</comment>
<dbReference type="Pfam" id="PF07978">
    <property type="entry name" value="NIPSNAP"/>
    <property type="match status" value="1"/>
</dbReference>
<dbReference type="InterPro" id="IPR012577">
    <property type="entry name" value="NIPSNAP"/>
</dbReference>
<organism evidence="3 4">
    <name type="scientific">Komagataeibacter intermedius AF2</name>
    <dbReference type="NCBI Taxonomy" id="1458464"/>
    <lineage>
        <taxon>Bacteria</taxon>
        <taxon>Pseudomonadati</taxon>
        <taxon>Pseudomonadota</taxon>
        <taxon>Alphaproteobacteria</taxon>
        <taxon>Acetobacterales</taxon>
        <taxon>Acetobacteraceae</taxon>
        <taxon>Komagataeibacter</taxon>
    </lineage>
</organism>
<geneLocation type="plasmid" evidence="3">
    <name>unnamed 1</name>
</geneLocation>
<dbReference type="OrthoDB" id="4124121at2"/>
<evidence type="ECO:0000313" key="4">
    <source>
        <dbReference type="Proteomes" id="UP000031553"/>
    </source>
</evidence>
<protein>
    <submittedName>
        <fullName evidence="3">NIPSNAP family containing protein</fullName>
    </submittedName>
</protein>
<keyword evidence="3" id="KW-0614">Plasmid</keyword>
<sequence>MIYEMIRFRTDVLGVPALSRLLKARFSDTLNPVAGSLTGVWRTEIGELGTLLLLRSFSCQDALLKARHRTLESRTPFGIKMNDVLIEAEAFEGFPFLKPPEFGECGGLYEIRTYSLKAGGLEPTLKAWQSALKPAQAYTRHLITNMFALDGASRICHIWAFDSFEQRNILRQQHYVDGLWPPKGGPEQIIHAQSCLCLPETFSPLR</sequence>
<comment type="caution">
    <text evidence="3">The sequence shown here is derived from an EMBL/GenBank/DDBJ whole genome shotgun (WGS) entry which is preliminary data.</text>
</comment>
<gene>
    <name evidence="3" type="ORF">GLUCOINTEAF2_0203308</name>
</gene>
<feature type="domain" description="NIPSNAP" evidence="2">
    <location>
        <begin position="109"/>
        <end position="204"/>
    </location>
</feature>